<proteinExistence type="predicted"/>
<feature type="region of interest" description="Disordered" evidence="1">
    <location>
        <begin position="104"/>
        <end position="140"/>
    </location>
</feature>
<feature type="compositionally biased region" description="Basic and acidic residues" evidence="1">
    <location>
        <begin position="1"/>
        <end position="20"/>
    </location>
</feature>
<name>A0A1V9WYJ7_9ACAR</name>
<accession>A0A1V9WYJ7</accession>
<evidence type="ECO:0000313" key="2">
    <source>
        <dbReference type="EMBL" id="OQR66231.1"/>
    </source>
</evidence>
<dbReference type="InParanoid" id="A0A1V9WYJ7"/>
<evidence type="ECO:0000256" key="1">
    <source>
        <dbReference type="SAM" id="MobiDB-lite"/>
    </source>
</evidence>
<gene>
    <name evidence="2" type="ORF">BIW11_14291</name>
</gene>
<feature type="region of interest" description="Disordered" evidence="1">
    <location>
        <begin position="1"/>
        <end position="27"/>
    </location>
</feature>
<organism evidence="2 3">
    <name type="scientific">Tropilaelaps mercedesae</name>
    <dbReference type="NCBI Taxonomy" id="418985"/>
    <lineage>
        <taxon>Eukaryota</taxon>
        <taxon>Metazoa</taxon>
        <taxon>Ecdysozoa</taxon>
        <taxon>Arthropoda</taxon>
        <taxon>Chelicerata</taxon>
        <taxon>Arachnida</taxon>
        <taxon>Acari</taxon>
        <taxon>Parasitiformes</taxon>
        <taxon>Mesostigmata</taxon>
        <taxon>Gamasina</taxon>
        <taxon>Dermanyssoidea</taxon>
        <taxon>Laelapidae</taxon>
        <taxon>Tropilaelaps</taxon>
    </lineage>
</organism>
<dbReference type="Proteomes" id="UP000192247">
    <property type="component" value="Unassembled WGS sequence"/>
</dbReference>
<feature type="region of interest" description="Disordered" evidence="1">
    <location>
        <begin position="40"/>
        <end position="73"/>
    </location>
</feature>
<protein>
    <submittedName>
        <fullName evidence="2">Uncharacterized protein</fullName>
    </submittedName>
</protein>
<keyword evidence="3" id="KW-1185">Reference proteome</keyword>
<feature type="compositionally biased region" description="Polar residues" evidence="1">
    <location>
        <begin position="118"/>
        <end position="128"/>
    </location>
</feature>
<sequence>MTSGKTRLDKDKDRERESKDQSTSLWSRANSLRQSLRYRTNKHHVHSTSVSVLIDDLPKSRRPPGGQNAPLRREWGSYRDLSRSRKAQSTATLQDANTCTKSLVRRHSSKSRPGELSLSLTGTASTPLQPFLGGTSVGSMRSPPLAVQEETGILSCDTGSLELDCAIEPRGNANECWDRDSRPGICIATLDSIDRKDLAVQRKSSAQQQRKLTKDSGYETSVCSEPDYVNATFFSYAGEPHGTALPTQQPVFTASLSRAVVASSFENLKSRRHRDFSDVDAFGLAYGATDFGVTATPFHSKLSSAQNGSPEVSAAASHELYVGFAIRGEARQIQTAPTSNIVAGRL</sequence>
<dbReference type="AlphaFoldDB" id="A0A1V9WYJ7"/>
<dbReference type="EMBL" id="MNPL01033338">
    <property type="protein sequence ID" value="OQR66231.1"/>
    <property type="molecule type" value="Genomic_DNA"/>
</dbReference>
<comment type="caution">
    <text evidence="2">The sequence shown here is derived from an EMBL/GenBank/DDBJ whole genome shotgun (WGS) entry which is preliminary data.</text>
</comment>
<evidence type="ECO:0000313" key="3">
    <source>
        <dbReference type="Proteomes" id="UP000192247"/>
    </source>
</evidence>
<reference evidence="2 3" key="1">
    <citation type="journal article" date="2017" name="Gigascience">
        <title>Draft genome of the honey bee ectoparasitic mite, Tropilaelaps mercedesae, is shaped by the parasitic life history.</title>
        <authorList>
            <person name="Dong X."/>
            <person name="Armstrong S.D."/>
            <person name="Xia D."/>
            <person name="Makepeace B.L."/>
            <person name="Darby A.C."/>
            <person name="Kadowaki T."/>
        </authorList>
    </citation>
    <scope>NUCLEOTIDE SEQUENCE [LARGE SCALE GENOMIC DNA]</scope>
    <source>
        <strain evidence="2">Wuxi-XJTLU</strain>
    </source>
</reference>